<dbReference type="EMBL" id="CAJPDQ010000015">
    <property type="protein sequence ID" value="CAF9919822.1"/>
    <property type="molecule type" value="Genomic_DNA"/>
</dbReference>
<gene>
    <name evidence="2" type="ORF">GOMPHAMPRED_001884</name>
</gene>
<keyword evidence="3" id="KW-1185">Reference proteome</keyword>
<dbReference type="AlphaFoldDB" id="A0A8H3I9G1"/>
<protein>
    <submittedName>
        <fullName evidence="2">Uncharacterized protein</fullName>
    </submittedName>
</protein>
<organism evidence="2 3">
    <name type="scientific">Gomphillus americanus</name>
    <dbReference type="NCBI Taxonomy" id="1940652"/>
    <lineage>
        <taxon>Eukaryota</taxon>
        <taxon>Fungi</taxon>
        <taxon>Dikarya</taxon>
        <taxon>Ascomycota</taxon>
        <taxon>Pezizomycotina</taxon>
        <taxon>Lecanoromycetes</taxon>
        <taxon>OSLEUM clade</taxon>
        <taxon>Ostropomycetidae</taxon>
        <taxon>Ostropales</taxon>
        <taxon>Graphidaceae</taxon>
        <taxon>Gomphilloideae</taxon>
        <taxon>Gomphillus</taxon>
    </lineage>
</organism>
<feature type="region of interest" description="Disordered" evidence="1">
    <location>
        <begin position="82"/>
        <end position="104"/>
    </location>
</feature>
<proteinExistence type="predicted"/>
<accession>A0A8H3I9G1</accession>
<comment type="caution">
    <text evidence="2">The sequence shown here is derived from an EMBL/GenBank/DDBJ whole genome shotgun (WGS) entry which is preliminary data.</text>
</comment>
<evidence type="ECO:0000256" key="1">
    <source>
        <dbReference type="SAM" id="MobiDB-lite"/>
    </source>
</evidence>
<name>A0A8H3I9G1_9LECA</name>
<dbReference type="Proteomes" id="UP000664169">
    <property type="component" value="Unassembled WGS sequence"/>
</dbReference>
<evidence type="ECO:0000313" key="2">
    <source>
        <dbReference type="EMBL" id="CAF9919822.1"/>
    </source>
</evidence>
<sequence length="142" mass="16200">MCSQLYSFCDDCKNFYPASERIKVKKRQCRDPNCNLITGKLLDQRHAKCKQIKKTGLLGKKEPKETLLPISEAMAEKLSRLKSGKGLRAENGRPQDGVRDPCESDGGNWTFFEIETGDEFWDGSSINDSLHGCFEWKGHTYY</sequence>
<feature type="compositionally biased region" description="Basic and acidic residues" evidence="1">
    <location>
        <begin position="87"/>
        <end position="102"/>
    </location>
</feature>
<evidence type="ECO:0000313" key="3">
    <source>
        <dbReference type="Proteomes" id="UP000664169"/>
    </source>
</evidence>
<reference evidence="2" key="1">
    <citation type="submission" date="2021-03" db="EMBL/GenBank/DDBJ databases">
        <authorList>
            <person name="Tagirdzhanova G."/>
        </authorList>
    </citation>
    <scope>NUCLEOTIDE SEQUENCE</scope>
</reference>